<dbReference type="STRING" id="931890.G8JN81"/>
<dbReference type="NCBIfam" id="TIGR01489">
    <property type="entry name" value="DKMTPPase-SF"/>
    <property type="match status" value="1"/>
</dbReference>
<proteinExistence type="predicted"/>
<dbReference type="InterPro" id="IPR006384">
    <property type="entry name" value="HAD_hydro_PyrdxlP_Pase-like"/>
</dbReference>
<reference evidence="3" key="1">
    <citation type="journal article" date="2012" name="G3 (Bethesda)">
        <title>Pichia sorbitophila, an interspecies yeast hybrid reveals early steps of genome resolution following polyploidization.</title>
        <authorList>
            <person name="Leh Louis V."/>
            <person name="Despons L."/>
            <person name="Friedrich A."/>
            <person name="Martin T."/>
            <person name="Durrens P."/>
            <person name="Casaregola S."/>
            <person name="Neuveglise C."/>
            <person name="Fairhead C."/>
            <person name="Marck C."/>
            <person name="Cruz J.A."/>
            <person name="Straub M.L."/>
            <person name="Kugler V."/>
            <person name="Sacerdot C."/>
            <person name="Uzunov Z."/>
            <person name="Thierry A."/>
            <person name="Weiss S."/>
            <person name="Bleykasten C."/>
            <person name="De Montigny J."/>
            <person name="Jacques N."/>
            <person name="Jung P."/>
            <person name="Lemaire M."/>
            <person name="Mallet S."/>
            <person name="Morel G."/>
            <person name="Richard G.F."/>
            <person name="Sarkar A."/>
            <person name="Savel G."/>
            <person name="Schacherer J."/>
            <person name="Seret M.L."/>
            <person name="Talla E."/>
            <person name="Samson G."/>
            <person name="Jubin C."/>
            <person name="Poulain J."/>
            <person name="Vacherie B."/>
            <person name="Barbe V."/>
            <person name="Pelletier E."/>
            <person name="Sherman D.J."/>
            <person name="Westhof E."/>
            <person name="Weissenbach J."/>
            <person name="Baret P.V."/>
            <person name="Wincker P."/>
            <person name="Gaillardin C."/>
            <person name="Dujon B."/>
            <person name="Souciet J.L."/>
        </authorList>
    </citation>
    <scope>NUCLEOTIDE SEQUENCE [LARGE SCALE GENOMIC DNA]</scope>
    <source>
        <strain evidence="3">CBS 270.75 / DBVPG 7215 / KCTC 17166 / NRRL Y-17582</strain>
    </source>
</reference>
<dbReference type="RefSeq" id="XP_003644362.1">
    <property type="nucleotide sequence ID" value="XM_003644314.1"/>
</dbReference>
<dbReference type="HOGENOM" id="CLU_058495_1_0_1"/>
<dbReference type="InterPro" id="IPR023214">
    <property type="entry name" value="HAD_sf"/>
</dbReference>
<dbReference type="Pfam" id="PF12710">
    <property type="entry name" value="HAD"/>
    <property type="match status" value="1"/>
</dbReference>
<dbReference type="InterPro" id="IPR050849">
    <property type="entry name" value="HAD-like_hydrolase_phosphatase"/>
</dbReference>
<dbReference type="EMBL" id="CP002497">
    <property type="protein sequence ID" value="AET37545.1"/>
    <property type="molecule type" value="Genomic_DNA"/>
</dbReference>
<keyword evidence="3" id="KW-1185">Reference proteome</keyword>
<evidence type="ECO:0008006" key="4">
    <source>
        <dbReference type="Google" id="ProtNLM"/>
    </source>
</evidence>
<dbReference type="FunCoup" id="G8JN81">
    <property type="interactions" value="46"/>
</dbReference>
<accession>G8JN81</accession>
<dbReference type="SUPFAM" id="SSF56784">
    <property type="entry name" value="HAD-like"/>
    <property type="match status" value="1"/>
</dbReference>
<dbReference type="GO" id="GO:0043136">
    <property type="term" value="F:sn-glycerol 3-phosphatase activity"/>
    <property type="evidence" value="ECO:0007669"/>
    <property type="project" value="EnsemblFungi"/>
</dbReference>
<dbReference type="NCBIfam" id="TIGR01488">
    <property type="entry name" value="HAD-SF-IB"/>
    <property type="match status" value="1"/>
</dbReference>
<dbReference type="KEGG" id="erc:Ecym_1307"/>
<evidence type="ECO:0000313" key="2">
    <source>
        <dbReference type="EMBL" id="AET37545.1"/>
    </source>
</evidence>
<evidence type="ECO:0000256" key="1">
    <source>
        <dbReference type="ARBA" id="ARBA00022801"/>
    </source>
</evidence>
<dbReference type="OMA" id="VPFHEFD"/>
<dbReference type="GO" id="GO:0050286">
    <property type="term" value="F:sorbitol-6-phosphatase activity"/>
    <property type="evidence" value="ECO:0007669"/>
    <property type="project" value="EnsemblFungi"/>
</dbReference>
<dbReference type="GeneID" id="11472603"/>
<organism evidence="2 3">
    <name type="scientific">Eremothecium cymbalariae (strain CBS 270.75 / DBVPG 7215 / KCTC 17166 / NRRL Y-17582)</name>
    <name type="common">Yeast</name>
    <dbReference type="NCBI Taxonomy" id="931890"/>
    <lineage>
        <taxon>Eukaryota</taxon>
        <taxon>Fungi</taxon>
        <taxon>Dikarya</taxon>
        <taxon>Ascomycota</taxon>
        <taxon>Saccharomycotina</taxon>
        <taxon>Saccharomycetes</taxon>
        <taxon>Saccharomycetales</taxon>
        <taxon>Saccharomycetaceae</taxon>
        <taxon>Eremothecium</taxon>
    </lineage>
</organism>
<dbReference type="PANTHER" id="PTHR28181:SF2">
    <property type="entry name" value="PHOSPHORIC MONOESTER HYDROLASE"/>
    <property type="match status" value="1"/>
</dbReference>
<gene>
    <name evidence="2" type="ordered locus">Ecym_1307</name>
</gene>
<dbReference type="GO" id="GO:0000121">
    <property type="term" value="F:sn-glycerol 1-phosphatase activity"/>
    <property type="evidence" value="ECO:0007669"/>
    <property type="project" value="EnsemblFungi"/>
</dbReference>
<dbReference type="PANTHER" id="PTHR28181">
    <property type="entry name" value="UPF0655 PROTEIN YCR015C"/>
    <property type="match status" value="1"/>
</dbReference>
<dbReference type="InParanoid" id="G8JN81"/>
<name>G8JN81_ERECY</name>
<dbReference type="GO" id="GO:0052646">
    <property type="term" value="P:alditol phosphate metabolic process"/>
    <property type="evidence" value="ECO:0007669"/>
    <property type="project" value="EnsemblFungi"/>
</dbReference>
<protein>
    <recommendedName>
        <fullName evidence="4">2,3-diketo-5-methylthio-1-phosphopentane phosphatase</fullName>
    </recommendedName>
</protein>
<dbReference type="Gene3D" id="3.90.1470.20">
    <property type="match status" value="1"/>
</dbReference>
<dbReference type="GO" id="GO:0110130">
    <property type="term" value="F:ribitol-5-phosphatase activity"/>
    <property type="evidence" value="ECO:0007669"/>
    <property type="project" value="EnsemblFungi"/>
</dbReference>
<keyword evidence="1" id="KW-0378">Hydrolase</keyword>
<sequence>MVQVVVFTDFDGTITLQDSYNYLADDFGCGKDERERTFGEVFNGTSTFRETFHKILESVELPFDECVKILKDNVQLDTGFRSMYDWCIKEQVPLVVVSGGIRLVIEELLEQHLGKDALKNIEIYSNDVVVNDDGSWSIVYRDDSHHGHDKARSIDLCKQRFNQQMNTPVYLYCGDGVSDVSAAKECDLLFAKRGKDLVTYCDREGILYHEFDTFENILECVKRVTSGEISVQELTK</sequence>
<dbReference type="OrthoDB" id="10014216at2759"/>
<dbReference type="AlphaFoldDB" id="G8JN81"/>
<evidence type="ECO:0000313" key="3">
    <source>
        <dbReference type="Proteomes" id="UP000006790"/>
    </source>
</evidence>
<dbReference type="eggNOG" id="ENOG502QRU0">
    <property type="taxonomic scope" value="Eukaryota"/>
</dbReference>
<dbReference type="Gene3D" id="3.40.50.1000">
    <property type="entry name" value="HAD superfamily/HAD-like"/>
    <property type="match status" value="1"/>
</dbReference>
<dbReference type="InterPro" id="IPR036412">
    <property type="entry name" value="HAD-like_sf"/>
</dbReference>
<dbReference type="Proteomes" id="UP000006790">
    <property type="component" value="Chromosome 1"/>
</dbReference>